<dbReference type="GO" id="GO:0033314">
    <property type="term" value="P:mitotic DNA replication checkpoint signaling"/>
    <property type="evidence" value="ECO:0007669"/>
    <property type="project" value="TreeGrafter"/>
</dbReference>
<dbReference type="Gene3D" id="3.40.50.300">
    <property type="entry name" value="P-loop containing nucleotide triphosphate hydrolases"/>
    <property type="match status" value="1"/>
</dbReference>
<reference evidence="9" key="2">
    <citation type="submission" date="2019-10" db="EMBL/GenBank/DDBJ databases">
        <title>Conservation and host-specific expression of non-tandemly repeated heterogenous ribosome RNA gene in arbuscular mycorrhizal fungi.</title>
        <authorList>
            <person name="Maeda T."/>
            <person name="Kobayashi Y."/>
            <person name="Nakagawa T."/>
            <person name="Ezawa T."/>
            <person name="Yamaguchi K."/>
            <person name="Bino T."/>
            <person name="Nishimoto Y."/>
            <person name="Shigenobu S."/>
            <person name="Kawaguchi M."/>
        </authorList>
    </citation>
    <scope>NUCLEOTIDE SEQUENCE</scope>
    <source>
        <strain evidence="9">HR1</strain>
    </source>
</reference>
<evidence type="ECO:0000256" key="6">
    <source>
        <dbReference type="ARBA" id="ARBA00023242"/>
    </source>
</evidence>
<dbReference type="InterPro" id="IPR027417">
    <property type="entry name" value="P-loop_NTPase"/>
</dbReference>
<keyword evidence="4" id="KW-0227">DNA damage</keyword>
<dbReference type="GO" id="GO:0005524">
    <property type="term" value="F:ATP binding"/>
    <property type="evidence" value="ECO:0007669"/>
    <property type="project" value="UniProtKB-KW"/>
</dbReference>
<dbReference type="GO" id="GO:0003682">
    <property type="term" value="F:chromatin binding"/>
    <property type="evidence" value="ECO:0007669"/>
    <property type="project" value="TreeGrafter"/>
</dbReference>
<dbReference type="PANTHER" id="PTHR12172:SF0">
    <property type="entry name" value="CELL CYCLE CHECKPOINT PROTEIN RAD17"/>
    <property type="match status" value="1"/>
</dbReference>
<evidence type="ECO:0000256" key="5">
    <source>
        <dbReference type="ARBA" id="ARBA00022840"/>
    </source>
</evidence>
<dbReference type="Pfam" id="PF03215">
    <property type="entry name" value="Rad17"/>
    <property type="match status" value="1"/>
</dbReference>
<evidence type="ECO:0000256" key="2">
    <source>
        <dbReference type="ARBA" id="ARBA00006168"/>
    </source>
</evidence>
<dbReference type="GO" id="GO:0003689">
    <property type="term" value="F:DNA clamp loader activity"/>
    <property type="evidence" value="ECO:0007669"/>
    <property type="project" value="TreeGrafter"/>
</dbReference>
<name>A0A2Z6R9T7_9GLOM</name>
<dbReference type="GO" id="GO:0006281">
    <property type="term" value="P:DNA repair"/>
    <property type="evidence" value="ECO:0007669"/>
    <property type="project" value="InterPro"/>
</dbReference>
<keyword evidence="5" id="KW-0067">ATP-binding</keyword>
<evidence type="ECO:0000256" key="1">
    <source>
        <dbReference type="ARBA" id="ARBA00004123"/>
    </source>
</evidence>
<comment type="subcellular location">
    <subcellularLocation>
        <location evidence="1">Nucleus</location>
    </subcellularLocation>
</comment>
<dbReference type="EMBL" id="BEXD01001513">
    <property type="protein sequence ID" value="GBB94459.1"/>
    <property type="molecule type" value="Genomic_DNA"/>
</dbReference>
<evidence type="ECO:0000256" key="4">
    <source>
        <dbReference type="ARBA" id="ARBA00022763"/>
    </source>
</evidence>
<evidence type="ECO:0000313" key="10">
    <source>
        <dbReference type="Proteomes" id="UP000247702"/>
    </source>
</evidence>
<dbReference type="Proteomes" id="UP000615446">
    <property type="component" value="Unassembled WGS sequence"/>
</dbReference>
<dbReference type="GO" id="GO:0005634">
    <property type="term" value="C:nucleus"/>
    <property type="evidence" value="ECO:0007669"/>
    <property type="project" value="UniProtKB-SubCell"/>
</dbReference>
<comment type="caution">
    <text evidence="8">The sequence shown here is derived from an EMBL/GenBank/DDBJ whole genome shotgun (WGS) entry which is preliminary data.</text>
</comment>
<reference evidence="8 10" key="1">
    <citation type="submission" date="2017-11" db="EMBL/GenBank/DDBJ databases">
        <title>The genome of Rhizophagus clarus HR1 reveals common genetic basis of auxotrophy among arbuscular mycorrhizal fungi.</title>
        <authorList>
            <person name="Kobayashi Y."/>
        </authorList>
    </citation>
    <scope>NUCLEOTIDE SEQUENCE [LARGE SCALE GENOMIC DNA]</scope>
    <source>
        <strain evidence="8 10">HR1</strain>
    </source>
</reference>
<protein>
    <submittedName>
        <fullName evidence="9">Cell cycle checkpoint protein RAD17</fullName>
    </submittedName>
</protein>
<organism evidence="8 10">
    <name type="scientific">Rhizophagus clarus</name>
    <dbReference type="NCBI Taxonomy" id="94130"/>
    <lineage>
        <taxon>Eukaryota</taxon>
        <taxon>Fungi</taxon>
        <taxon>Fungi incertae sedis</taxon>
        <taxon>Mucoromycota</taxon>
        <taxon>Glomeromycotina</taxon>
        <taxon>Glomeromycetes</taxon>
        <taxon>Glomerales</taxon>
        <taxon>Glomeraceae</taxon>
        <taxon>Rhizophagus</taxon>
    </lineage>
</organism>
<dbReference type="SUPFAM" id="SSF52540">
    <property type="entry name" value="P-loop containing nucleoside triphosphate hydrolases"/>
    <property type="match status" value="1"/>
</dbReference>
<dbReference type="GO" id="GO:0000077">
    <property type="term" value="P:DNA damage checkpoint signaling"/>
    <property type="evidence" value="ECO:0007669"/>
    <property type="project" value="TreeGrafter"/>
</dbReference>
<dbReference type="InterPro" id="IPR004582">
    <property type="entry name" value="Checkpoint_prot_Rad17_Rad24"/>
</dbReference>
<gene>
    <name evidence="9" type="ORF">RCL2_003017600</name>
    <name evidence="8" type="ORF">RclHR1_02360017</name>
</gene>
<keyword evidence="10" id="KW-1185">Reference proteome</keyword>
<dbReference type="STRING" id="94130.A0A2Z6R9T7"/>
<dbReference type="PANTHER" id="PTHR12172">
    <property type="entry name" value="CELL CYCLE CHECKPOINT PROTEIN RAD17"/>
    <property type="match status" value="1"/>
</dbReference>
<keyword evidence="6" id="KW-0539">Nucleus</keyword>
<keyword evidence="3" id="KW-0547">Nucleotide-binding</keyword>
<accession>A0A2Z6R9T7</accession>
<dbReference type="OrthoDB" id="10265971at2759"/>
<proteinExistence type="inferred from homology"/>
<sequence length="543" mass="62715">MASGNWYLEFQPRCVEELAVNPQKFYEVRDAIKQAFERVNNNKCLLGKKLLILYGPPGSGKTTTINLAIKSINLESEQCGIRKLGALPYICVNRFDPYPIGSSHPGFYESAVTRFKDWINDNVWFATPEALKNNFKAQVLLLEDLPFTSNAPNIKEQKVKFFQEIRNYLRRDDVRMPMIWTITETSINVEDWNNEERKSVDTVYNTVPSSILEDEKVTHIKFRPVASSFLKKGIGAFLNWKFPKSEAIKRECVKKIMDQVIESGVNDIRQALNSIQNAYTLMEVTEKIPSFVSPHRYNKAGKLLHAPRKPFNNARSFVKLPQETTSKIRSIINENLNFEKHVDQFECLDLVFEVKKTGDANSKPRKIIGNMQIDYEKFGELAFSNYLELYSSNAELARASEVFSNYDLLYAKNYNKRNCSLILMNGLIDSRIQDSPKKGFVTHKSSNSFNFNQSMRGNKELLWSIKRGKQQLFEKDTIGTQNTNFIMTNHSKEDLTMSVLPYLRRMGKFDKSNILKISHVGKMRLNEFGKFRYYGKRKEGFVG</sequence>
<comment type="similarity">
    <text evidence="2">Belongs to the rad17/RAD24 family.</text>
</comment>
<evidence type="ECO:0000313" key="9">
    <source>
        <dbReference type="EMBL" id="GET03864.1"/>
    </source>
</evidence>
<dbReference type="Proteomes" id="UP000247702">
    <property type="component" value="Unassembled WGS sequence"/>
</dbReference>
<dbReference type="AlphaFoldDB" id="A0A2Z6R9T7"/>
<evidence type="ECO:0000256" key="3">
    <source>
        <dbReference type="ARBA" id="ARBA00022741"/>
    </source>
</evidence>
<evidence type="ECO:0000313" key="8">
    <source>
        <dbReference type="EMBL" id="GBB94459.1"/>
    </source>
</evidence>
<dbReference type="EMBL" id="BLAL01000334">
    <property type="protein sequence ID" value="GET03864.1"/>
    <property type="molecule type" value="Genomic_DNA"/>
</dbReference>
<evidence type="ECO:0000256" key="7">
    <source>
        <dbReference type="ARBA" id="ARBA00023306"/>
    </source>
</evidence>
<keyword evidence="7" id="KW-0131">Cell cycle</keyword>